<dbReference type="GO" id="GO:0004553">
    <property type="term" value="F:hydrolase activity, hydrolyzing O-glycosyl compounds"/>
    <property type="evidence" value="ECO:0007669"/>
    <property type="project" value="InterPro"/>
</dbReference>
<dbReference type="PATRIC" id="fig|1341157.4.peg.1329"/>
<dbReference type="Pfam" id="PF00404">
    <property type="entry name" value="Dockerin_1"/>
    <property type="match status" value="1"/>
</dbReference>
<dbReference type="CDD" id="cd14256">
    <property type="entry name" value="Dockerin_I"/>
    <property type="match status" value="1"/>
</dbReference>
<proteinExistence type="predicted"/>
<protein>
    <recommendedName>
        <fullName evidence="2">Dockerin domain-containing protein</fullName>
    </recommendedName>
</protein>
<accession>W7UFJ6</accession>
<dbReference type="AlphaFoldDB" id="W7UFJ6"/>
<keyword evidence="4" id="KW-1185">Reference proteome</keyword>
<gene>
    <name evidence="3" type="ORF">RF007C_03385</name>
</gene>
<organism evidence="3 4">
    <name type="scientific">Ruminococcus flavefaciens 007c</name>
    <dbReference type="NCBI Taxonomy" id="1341157"/>
    <lineage>
        <taxon>Bacteria</taxon>
        <taxon>Bacillati</taxon>
        <taxon>Bacillota</taxon>
        <taxon>Clostridia</taxon>
        <taxon>Eubacteriales</taxon>
        <taxon>Oscillospiraceae</taxon>
        <taxon>Ruminococcus</taxon>
    </lineage>
</organism>
<dbReference type="RefSeq" id="WP_037298451.1">
    <property type="nucleotide sequence ID" value="NZ_ATAX01000022.1"/>
</dbReference>
<sequence>MKKKIMAMLAATLFCATSYLSCAATTVAADSKDENSSSVTTLFMGDVNDDGSFNVADVVLLQKWLLAVPDAELTNWRAADFYWDNRINVFDLCLMKRALIEKLDIDPIDDPEIYELLFGYYDPNYSKELPTQRLALKCKSFCELDETLKIDVAMGDMFSYQQEHGGYPTYDTPGHAEYGAYACDDGNYSKIENEKLTINGESSEYKKVYSKEEMESLDISGKYDDYGSYHHETAEIDFSNFKTGDSGSIVFYFHWVYDEENPYNPSSNISGMSKIVGYYVGEKGVVIGAGAEDAKIRYQSLFGSLPDEGSEGEELQFGYNDENSGKPLPTQRLALKCKSYCDLGDTLKVDVAIGDTYSYHQEFGGYPTYDTLGHAEYGAYACEVGNYNKIENEKLTINGENSEYKKIYTKEEMESLDISGKFDDYDSYHHETAEIDFSNFSIGDSGSIVFYFHWVYDEENPYNPSSKISGMSKIVGYYVGEKGVVIGAGAEDAKLRYRAIFGSLSDEDNEDEKIQFGYYDENYSKPLPTQRIAVQCKPSCDLDETFKIDVAMGDMYSYQQEHGGYPTYDTLGHAEYGIYACDAGTYKKVENEKLIINGEASEYKKIYSEEELGSLDISDKVADYEAYHHETAEIDFSNFEIGDSGSIVFYFQWEYDEENPYNPSSNISGMSMIIGYYVGEKGVAIGAGAEDAQLRYQSIFG</sequence>
<dbReference type="GO" id="GO:0000272">
    <property type="term" value="P:polysaccharide catabolic process"/>
    <property type="evidence" value="ECO:0007669"/>
    <property type="project" value="InterPro"/>
</dbReference>
<dbReference type="InterPro" id="IPR036439">
    <property type="entry name" value="Dockerin_dom_sf"/>
</dbReference>
<feature type="chain" id="PRO_5039724540" description="Dockerin domain-containing protein" evidence="1">
    <location>
        <begin position="24"/>
        <end position="701"/>
    </location>
</feature>
<feature type="signal peptide" evidence="1">
    <location>
        <begin position="1"/>
        <end position="23"/>
    </location>
</feature>
<evidence type="ECO:0000313" key="4">
    <source>
        <dbReference type="Proteomes" id="UP000019365"/>
    </source>
</evidence>
<dbReference type="PROSITE" id="PS51766">
    <property type="entry name" value="DOCKERIN"/>
    <property type="match status" value="1"/>
</dbReference>
<evidence type="ECO:0000259" key="2">
    <source>
        <dbReference type="PROSITE" id="PS51766"/>
    </source>
</evidence>
<dbReference type="InterPro" id="IPR002105">
    <property type="entry name" value="Dockerin_1_rpt"/>
</dbReference>
<dbReference type="InterPro" id="IPR016134">
    <property type="entry name" value="Dockerin_dom"/>
</dbReference>
<dbReference type="Gene3D" id="1.10.1330.10">
    <property type="entry name" value="Dockerin domain"/>
    <property type="match status" value="1"/>
</dbReference>
<dbReference type="SUPFAM" id="SSF63446">
    <property type="entry name" value="Type I dockerin domain"/>
    <property type="match status" value="1"/>
</dbReference>
<comment type="caution">
    <text evidence="3">The sequence shown here is derived from an EMBL/GenBank/DDBJ whole genome shotgun (WGS) entry which is preliminary data.</text>
</comment>
<dbReference type="EMBL" id="ATAX01000022">
    <property type="protein sequence ID" value="EWM53966.1"/>
    <property type="molecule type" value="Genomic_DNA"/>
</dbReference>
<reference evidence="3 4" key="1">
    <citation type="journal article" date="2014" name="PLoS ONE">
        <title>Rumen cellulosomics: divergent fiber-degrading strategies revealed by comparative genome-wide analysis of six ruminococcal strains.</title>
        <authorList>
            <person name="Dassa B."/>
            <person name="Borovok I."/>
            <person name="Ruimy-Israeli V."/>
            <person name="Lamed R."/>
            <person name="Flint H.J."/>
            <person name="Duncan S.H."/>
            <person name="Henrissat B."/>
            <person name="Coutinho P."/>
            <person name="Morrison M."/>
            <person name="Mosoni P."/>
            <person name="Yeoman C.J."/>
            <person name="White B.A."/>
            <person name="Bayer E.A."/>
        </authorList>
    </citation>
    <scope>NUCLEOTIDE SEQUENCE [LARGE SCALE GENOMIC DNA]</scope>
    <source>
        <strain evidence="3 4">007c</strain>
    </source>
</reference>
<keyword evidence="1" id="KW-0732">Signal</keyword>
<dbReference type="Proteomes" id="UP000019365">
    <property type="component" value="Unassembled WGS sequence"/>
</dbReference>
<dbReference type="OrthoDB" id="1813817at2"/>
<evidence type="ECO:0000313" key="3">
    <source>
        <dbReference type="EMBL" id="EWM53966.1"/>
    </source>
</evidence>
<name>W7UFJ6_RUMFL</name>
<evidence type="ECO:0000256" key="1">
    <source>
        <dbReference type="SAM" id="SignalP"/>
    </source>
</evidence>
<feature type="domain" description="Dockerin" evidence="2">
    <location>
        <begin position="40"/>
        <end position="108"/>
    </location>
</feature>